<dbReference type="Gene3D" id="3.30.420.10">
    <property type="entry name" value="Ribonuclease H-like superfamily/Ribonuclease H"/>
    <property type="match status" value="1"/>
</dbReference>
<evidence type="ECO:0000256" key="1">
    <source>
        <dbReference type="ARBA" id="ARBA00009277"/>
    </source>
</evidence>
<name>A0ABS9TAX8_9PSEU</name>
<dbReference type="Pfam" id="PF02796">
    <property type="entry name" value="HTH_7"/>
    <property type="match status" value="1"/>
</dbReference>
<dbReference type="InterPro" id="IPR006120">
    <property type="entry name" value="Resolvase_HTH_dom"/>
</dbReference>
<dbReference type="PANTHER" id="PTHR35004">
    <property type="entry name" value="TRANSPOSASE RV3428C-RELATED"/>
    <property type="match status" value="1"/>
</dbReference>
<comment type="caution">
    <text evidence="3">The sequence shown here is derived from an EMBL/GenBank/DDBJ whole genome shotgun (WGS) entry which is preliminary data.</text>
</comment>
<dbReference type="NCBIfam" id="NF033546">
    <property type="entry name" value="transpos_IS21"/>
    <property type="match status" value="1"/>
</dbReference>
<dbReference type="InterPro" id="IPR001584">
    <property type="entry name" value="Integrase_cat-core"/>
</dbReference>
<organism evidence="3 4">
    <name type="scientific">Pseudonocardia alaniniphila</name>
    <dbReference type="NCBI Taxonomy" id="75291"/>
    <lineage>
        <taxon>Bacteria</taxon>
        <taxon>Bacillati</taxon>
        <taxon>Actinomycetota</taxon>
        <taxon>Actinomycetes</taxon>
        <taxon>Pseudonocardiales</taxon>
        <taxon>Pseudonocardiaceae</taxon>
        <taxon>Pseudonocardia</taxon>
    </lineage>
</organism>
<dbReference type="InterPro" id="IPR036397">
    <property type="entry name" value="RNaseH_sf"/>
</dbReference>
<dbReference type="RefSeq" id="WP_241035696.1">
    <property type="nucleotide sequence ID" value="NZ_BAAAJF010000024.1"/>
</dbReference>
<dbReference type="SUPFAM" id="SSF53098">
    <property type="entry name" value="Ribonuclease H-like"/>
    <property type="match status" value="1"/>
</dbReference>
<gene>
    <name evidence="3" type="primary">istA</name>
    <name evidence="3" type="ORF">MMF94_08265</name>
</gene>
<protein>
    <submittedName>
        <fullName evidence="3">IS21 family transposase</fullName>
    </submittedName>
</protein>
<comment type="similarity">
    <text evidence="1">Belongs to the transposase IS21/IS408/IS1162 family.</text>
</comment>
<dbReference type="InterPro" id="IPR054353">
    <property type="entry name" value="IstA-like_C"/>
</dbReference>
<dbReference type="Proteomes" id="UP001299970">
    <property type="component" value="Unassembled WGS sequence"/>
</dbReference>
<dbReference type="PANTHER" id="PTHR35004:SF8">
    <property type="entry name" value="TRANSPOSASE RV3428C-RELATED"/>
    <property type="match status" value="1"/>
</dbReference>
<keyword evidence="4" id="KW-1185">Reference proteome</keyword>
<proteinExistence type="inferred from homology"/>
<evidence type="ECO:0000259" key="2">
    <source>
        <dbReference type="PROSITE" id="PS50994"/>
    </source>
</evidence>
<accession>A0ABS9TAX8</accession>
<dbReference type="Pfam" id="PF22483">
    <property type="entry name" value="Mu-transpos_C_2"/>
    <property type="match status" value="1"/>
</dbReference>
<dbReference type="InterPro" id="IPR012337">
    <property type="entry name" value="RNaseH-like_sf"/>
</dbReference>
<evidence type="ECO:0000313" key="3">
    <source>
        <dbReference type="EMBL" id="MCH6165672.1"/>
    </source>
</evidence>
<dbReference type="EMBL" id="JAKXMK010000006">
    <property type="protein sequence ID" value="MCH6165672.1"/>
    <property type="molecule type" value="Genomic_DNA"/>
</dbReference>
<reference evidence="3 4" key="1">
    <citation type="submission" date="2022-03" db="EMBL/GenBank/DDBJ databases">
        <title>Pseudonocardia alaer sp. nov., a novel actinomycete isolated from reed forest soil.</title>
        <authorList>
            <person name="Wang L."/>
        </authorList>
    </citation>
    <scope>NUCLEOTIDE SEQUENCE [LARGE SCALE GENOMIC DNA]</scope>
    <source>
        <strain evidence="3 4">Y-16303</strain>
    </source>
</reference>
<sequence>MLRVEDWAEVCRLHRSEQMPIRAIARHLGISKNTVKKALVSDVPPRYQRPRKGSIVDVMEPQIRALLLEFPTMPSMVIMERIGWTRGRTVLFDRIAELRPLFVPADPVSRTEYRSGELAQCDLWFPPVDVPVGADQHERPPVLVMVSGHSRVITARMIPSRRSEDLLAGHWVLLTGWGATPRALVWDNESAVGSWRAGCPQLTEAMHAFRGALGITIVQCRPRDPESKGLVERVNGYFETSFLPGRRFAGPEDFNTQLRDWLVLANGRWHRRLGARPVQRWSIDRAAMLALPPVAPTVGWRASTRLGRDHYLRLDGNDYSVDPSVIGRRVELVADLEQVVVTCDGVEVARHARCWARHQSVTDPAHAAAAVRLRALHRSRITPVRDAQVEHRDLKRLRPHLGLGTDAPTVSA</sequence>
<evidence type="ECO:0000313" key="4">
    <source>
        <dbReference type="Proteomes" id="UP001299970"/>
    </source>
</evidence>
<dbReference type="PROSITE" id="PS50994">
    <property type="entry name" value="INTEGRASE"/>
    <property type="match status" value="1"/>
</dbReference>
<feature type="domain" description="Integrase catalytic" evidence="2">
    <location>
        <begin position="103"/>
        <end position="285"/>
    </location>
</feature>